<dbReference type="Proteomes" id="UP000468687">
    <property type="component" value="Unassembled WGS sequence"/>
</dbReference>
<protein>
    <submittedName>
        <fullName evidence="1">Uncharacterized protein</fullName>
    </submittedName>
</protein>
<evidence type="ECO:0000313" key="2">
    <source>
        <dbReference type="Proteomes" id="UP000468687"/>
    </source>
</evidence>
<keyword evidence="2" id="KW-1185">Reference proteome</keyword>
<organism evidence="1 2">
    <name type="scientific">Nocardioides zeae</name>
    <dbReference type="NCBI Taxonomy" id="1457234"/>
    <lineage>
        <taxon>Bacteria</taxon>
        <taxon>Bacillati</taxon>
        <taxon>Actinomycetota</taxon>
        <taxon>Actinomycetes</taxon>
        <taxon>Propionibacteriales</taxon>
        <taxon>Nocardioidaceae</taxon>
        <taxon>Nocardioides</taxon>
    </lineage>
</organism>
<evidence type="ECO:0000313" key="1">
    <source>
        <dbReference type="EMBL" id="NEN76724.1"/>
    </source>
</evidence>
<comment type="caution">
    <text evidence="1">The sequence shown here is derived from an EMBL/GenBank/DDBJ whole genome shotgun (WGS) entry which is preliminary data.</text>
</comment>
<dbReference type="AlphaFoldDB" id="A0A6P0HEB4"/>
<accession>A0A6P0HEB4</accession>
<dbReference type="EMBL" id="JAAGXA010000001">
    <property type="protein sequence ID" value="NEN76724.1"/>
    <property type="molecule type" value="Genomic_DNA"/>
</dbReference>
<gene>
    <name evidence="1" type="ORF">G3T38_00360</name>
</gene>
<name>A0A6P0HEB4_9ACTN</name>
<sequence length="241" mass="25506">MESPQDERPHRIPDAEGQELFQALQRALASGRPLDLLVSVGSLLDSIDDRNADPTRALGPSLADLVLSFLDTPYVETTAALLVLRELHPALPHADRVDAEVARRADAVPAWLRDLAGTRAADSTWTITEVGGDAVDHLAGVRLPDGTALATAVIVDRASGDHVLDAVVLPLAVDDVVGQARSQAGDAIDVAPLEPGAWVRSVTRAIDGGAAQETQVVTATWPLCRPVVEWVLRLNAPTLDA</sequence>
<proteinExistence type="predicted"/>
<reference evidence="1 2" key="1">
    <citation type="journal article" date="2014" name="Int. J. Syst. Evol. Microbiol.">
        <title>Nocardioides zeae sp. nov., isolated from the stem of Zea mays.</title>
        <authorList>
            <person name="Glaeser S.P."/>
            <person name="McInroy J.A."/>
            <person name="Busse H.J."/>
            <person name="Kampfer P."/>
        </authorList>
    </citation>
    <scope>NUCLEOTIDE SEQUENCE [LARGE SCALE GENOMIC DNA]</scope>
    <source>
        <strain evidence="1 2">JCM 30728</strain>
    </source>
</reference>
<dbReference type="RefSeq" id="WP_163770101.1">
    <property type="nucleotide sequence ID" value="NZ_JAAGXA010000001.1"/>
</dbReference>